<keyword evidence="1 4" id="KW-0808">Transferase</keyword>
<dbReference type="OrthoDB" id="9815559at2"/>
<dbReference type="GO" id="GO:0005829">
    <property type="term" value="C:cytosol"/>
    <property type="evidence" value="ECO:0007669"/>
    <property type="project" value="TreeGrafter"/>
</dbReference>
<dbReference type="Pfam" id="PF02348">
    <property type="entry name" value="CTP_transf_3"/>
    <property type="match status" value="1"/>
</dbReference>
<dbReference type="Proteomes" id="UP000220133">
    <property type="component" value="Chromosome"/>
</dbReference>
<evidence type="ECO:0000256" key="3">
    <source>
        <dbReference type="ARBA" id="ARBA00022985"/>
    </source>
</evidence>
<dbReference type="GO" id="GO:0008690">
    <property type="term" value="F:3-deoxy-manno-octulosonate cytidylyltransferase activity"/>
    <property type="evidence" value="ECO:0007669"/>
    <property type="project" value="InterPro"/>
</dbReference>
<sequence length="275" mass="31168">MKQESILIVIPARYSSTRLPGKPLIKIAGTEMIKRVANIAAFISGKYDNCKYVVATDDARILEFCQQQQIPALMTSPDCQSGTERCFDAAQQVEDKPSFVLNLQGDNPLCPPWFLESIIEAWKVDKTGQVFTPFVQLTWEELDRFYEAKKITPFSGTTVQVDKNGYAVTFSKLPLPAIRKKEKLMQQLPLSPVRRHIGLYAYTFDALANYFQLSPGQYEEPEGLEQMRFIEHRVPVKMVQVDYRGMKGMSGVDSIEDVGRAEAIIAEFGEFKFDS</sequence>
<gene>
    <name evidence="4" type="ORF">COR50_02820</name>
</gene>
<evidence type="ECO:0000256" key="2">
    <source>
        <dbReference type="ARBA" id="ARBA00022695"/>
    </source>
</evidence>
<organism evidence="4 5">
    <name type="scientific">Chitinophaga caeni</name>
    <dbReference type="NCBI Taxonomy" id="2029983"/>
    <lineage>
        <taxon>Bacteria</taxon>
        <taxon>Pseudomonadati</taxon>
        <taxon>Bacteroidota</taxon>
        <taxon>Chitinophagia</taxon>
        <taxon>Chitinophagales</taxon>
        <taxon>Chitinophagaceae</taxon>
        <taxon>Chitinophaga</taxon>
    </lineage>
</organism>
<reference evidence="4 5" key="1">
    <citation type="submission" date="2017-10" db="EMBL/GenBank/DDBJ databases">
        <title>Paenichitinophaga pekingensis gen. nov., sp. nov., isolated from activated sludge.</title>
        <authorList>
            <person name="Jin D."/>
            <person name="Kong X."/>
            <person name="Deng Y."/>
            <person name="Bai Z."/>
        </authorList>
    </citation>
    <scope>NUCLEOTIDE SEQUENCE [LARGE SCALE GENOMIC DNA]</scope>
    <source>
        <strain evidence="4 5">13</strain>
    </source>
</reference>
<evidence type="ECO:0000313" key="5">
    <source>
        <dbReference type="Proteomes" id="UP000220133"/>
    </source>
</evidence>
<protein>
    <submittedName>
        <fullName evidence="4">3-deoxy-manno-octulosonate cytidylyltransferase</fullName>
    </submittedName>
</protein>
<evidence type="ECO:0000313" key="4">
    <source>
        <dbReference type="EMBL" id="ATL46185.1"/>
    </source>
</evidence>
<dbReference type="NCBIfam" id="NF003952">
    <property type="entry name" value="PRK05450.1-5"/>
    <property type="match status" value="1"/>
</dbReference>
<keyword evidence="5" id="KW-1185">Reference proteome</keyword>
<dbReference type="PANTHER" id="PTHR42866">
    <property type="entry name" value="3-DEOXY-MANNO-OCTULOSONATE CYTIDYLYLTRANSFERASE"/>
    <property type="match status" value="1"/>
</dbReference>
<dbReference type="InterPro" id="IPR004528">
    <property type="entry name" value="KdsB"/>
</dbReference>
<dbReference type="AlphaFoldDB" id="A0A291QQJ1"/>
<evidence type="ECO:0000256" key="1">
    <source>
        <dbReference type="ARBA" id="ARBA00022679"/>
    </source>
</evidence>
<dbReference type="KEGG" id="cbae:COR50_02820"/>
<dbReference type="RefSeq" id="WP_098192574.1">
    <property type="nucleotide sequence ID" value="NZ_CP023777.1"/>
</dbReference>
<dbReference type="InterPro" id="IPR029044">
    <property type="entry name" value="Nucleotide-diphossugar_trans"/>
</dbReference>
<proteinExistence type="predicted"/>
<dbReference type="EMBL" id="CP023777">
    <property type="protein sequence ID" value="ATL46185.1"/>
    <property type="molecule type" value="Genomic_DNA"/>
</dbReference>
<dbReference type="PANTHER" id="PTHR42866:SF2">
    <property type="entry name" value="3-DEOXY-MANNO-OCTULOSONATE CYTIDYLYLTRANSFERASE, MITOCHONDRIAL"/>
    <property type="match status" value="1"/>
</dbReference>
<accession>A0A291QQJ1</accession>
<keyword evidence="2 4" id="KW-0548">Nucleotidyltransferase</keyword>
<dbReference type="CDD" id="cd02517">
    <property type="entry name" value="CMP-KDO-Synthetase"/>
    <property type="match status" value="1"/>
</dbReference>
<dbReference type="InterPro" id="IPR003329">
    <property type="entry name" value="Cytidylyl_trans"/>
</dbReference>
<name>A0A291QQJ1_9BACT</name>
<dbReference type="GO" id="GO:0009103">
    <property type="term" value="P:lipopolysaccharide biosynthetic process"/>
    <property type="evidence" value="ECO:0007669"/>
    <property type="project" value="UniProtKB-KW"/>
</dbReference>
<dbReference type="SUPFAM" id="SSF53448">
    <property type="entry name" value="Nucleotide-diphospho-sugar transferases"/>
    <property type="match status" value="1"/>
</dbReference>
<keyword evidence="3" id="KW-0448">Lipopolysaccharide biosynthesis</keyword>
<dbReference type="Gene3D" id="3.90.550.10">
    <property type="entry name" value="Spore Coat Polysaccharide Biosynthesis Protein SpsA, Chain A"/>
    <property type="match status" value="1"/>
</dbReference>